<keyword evidence="8 11" id="KW-1133">Transmembrane helix</keyword>
<feature type="region of interest" description="Disordered" evidence="10">
    <location>
        <begin position="485"/>
        <end position="518"/>
    </location>
</feature>
<evidence type="ECO:0000256" key="3">
    <source>
        <dbReference type="ARBA" id="ARBA00022475"/>
    </source>
</evidence>
<feature type="compositionally biased region" description="Basic and acidic residues" evidence="10">
    <location>
        <begin position="325"/>
        <end position="334"/>
    </location>
</feature>
<evidence type="ECO:0000256" key="5">
    <source>
        <dbReference type="ARBA" id="ARBA00022741"/>
    </source>
</evidence>
<feature type="transmembrane region" description="Helical" evidence="11">
    <location>
        <begin position="21"/>
        <end position="44"/>
    </location>
</feature>
<keyword evidence="5" id="KW-0547">Nucleotide-binding</keyword>
<dbReference type="NCBIfam" id="TIGR03919">
    <property type="entry name" value="T7SS_EccB"/>
    <property type="match status" value="1"/>
</dbReference>
<evidence type="ECO:0000256" key="10">
    <source>
        <dbReference type="SAM" id="MobiDB-lite"/>
    </source>
</evidence>
<dbReference type="PANTHER" id="PTHR40765">
    <property type="entry name" value="ESX-2 SECRETION SYSTEM ATPASE ECCB2"/>
    <property type="match status" value="1"/>
</dbReference>
<dbReference type="Proteomes" id="UP001501116">
    <property type="component" value="Unassembled WGS sequence"/>
</dbReference>
<dbReference type="InterPro" id="IPR042485">
    <property type="entry name" value="T7SS_EccB_R3"/>
</dbReference>
<accession>A0ABN2Q8K9</accession>
<keyword evidence="6" id="KW-0378">Hydrolase</keyword>
<dbReference type="Gene3D" id="2.40.50.910">
    <property type="entry name" value="Type VII secretion system EccB, repeat 3 domain"/>
    <property type="match status" value="1"/>
</dbReference>
<dbReference type="EMBL" id="BAAANN010000004">
    <property type="protein sequence ID" value="GAA1946715.1"/>
    <property type="molecule type" value="Genomic_DNA"/>
</dbReference>
<reference evidence="12 13" key="1">
    <citation type="journal article" date="2019" name="Int. J. Syst. Evol. Microbiol.">
        <title>The Global Catalogue of Microorganisms (GCM) 10K type strain sequencing project: providing services to taxonomists for standard genome sequencing and annotation.</title>
        <authorList>
            <consortium name="The Broad Institute Genomics Platform"/>
            <consortium name="The Broad Institute Genome Sequencing Center for Infectious Disease"/>
            <person name="Wu L."/>
            <person name="Ma J."/>
        </authorList>
    </citation>
    <scope>NUCLEOTIDE SEQUENCE [LARGE SCALE GENOMIC DNA]</scope>
    <source>
        <strain evidence="12 13">JCM 14545</strain>
    </source>
</reference>
<evidence type="ECO:0000256" key="9">
    <source>
        <dbReference type="ARBA" id="ARBA00023136"/>
    </source>
</evidence>
<keyword evidence="3" id="KW-1003">Cell membrane</keyword>
<name>A0ABN2Q8K9_9PSEU</name>
<evidence type="ECO:0000313" key="12">
    <source>
        <dbReference type="EMBL" id="GAA1946715.1"/>
    </source>
</evidence>
<keyword evidence="9 11" id="KW-0472">Membrane</keyword>
<evidence type="ECO:0000256" key="11">
    <source>
        <dbReference type="SAM" id="Phobius"/>
    </source>
</evidence>
<feature type="region of interest" description="Disordered" evidence="10">
    <location>
        <begin position="314"/>
        <end position="334"/>
    </location>
</feature>
<dbReference type="PANTHER" id="PTHR40765:SF2">
    <property type="entry name" value="ESX-2 SECRETION SYSTEM ATPASE ECCB2"/>
    <property type="match status" value="1"/>
</dbReference>
<proteinExistence type="inferred from homology"/>
<evidence type="ECO:0000256" key="6">
    <source>
        <dbReference type="ARBA" id="ARBA00022801"/>
    </source>
</evidence>
<comment type="subcellular location">
    <subcellularLocation>
        <location evidence="1">Cell membrane</location>
        <topology evidence="1">Single-pass membrane protein</topology>
    </subcellularLocation>
</comment>
<keyword evidence="7" id="KW-0067">ATP-binding</keyword>
<protein>
    <submittedName>
        <fullName evidence="12">Type VII secretion protein EccB</fullName>
    </submittedName>
</protein>
<comment type="caution">
    <text evidence="12">The sequence shown here is derived from an EMBL/GenBank/DDBJ whole genome shotgun (WGS) entry which is preliminary data.</text>
</comment>
<dbReference type="Gene3D" id="3.30.2390.20">
    <property type="entry name" value="Type VII secretion system EccB, repeat 1 domain"/>
    <property type="match status" value="1"/>
</dbReference>
<organism evidence="12 13">
    <name type="scientific">Amycolatopsis minnesotensis</name>
    <dbReference type="NCBI Taxonomy" id="337894"/>
    <lineage>
        <taxon>Bacteria</taxon>
        <taxon>Bacillati</taxon>
        <taxon>Actinomycetota</taxon>
        <taxon>Actinomycetes</taxon>
        <taxon>Pseudonocardiales</taxon>
        <taxon>Pseudonocardiaceae</taxon>
        <taxon>Amycolatopsis</taxon>
    </lineage>
</organism>
<gene>
    <name evidence="12" type="primary">eccB_1</name>
    <name evidence="12" type="ORF">GCM10009754_13450</name>
</gene>
<keyword evidence="13" id="KW-1185">Reference proteome</keyword>
<evidence type="ECO:0000256" key="2">
    <source>
        <dbReference type="ARBA" id="ARBA00008149"/>
    </source>
</evidence>
<evidence type="ECO:0000256" key="7">
    <source>
        <dbReference type="ARBA" id="ARBA00022840"/>
    </source>
</evidence>
<sequence length="518" mass="54665">MQSALVRRDAVMLHDPMRTHTRATIVGVILAALGMIAFIVVGFFSASPAVPDGGNIVIGKESGAVYVVAGNPKTLVPTFNLASARLYLMAQQNKGGGAQGSAGGSAVQPTVISDEQLKDIPRGRLTGIVDAPQLLPNKDQRISDDWAICDKTIIDPTLPPQTAAEKATTETTVFGGVPQLGTELGNNEALLVTGDNGTSYLIYRLPYNPNRPNANAVRAQIDPNKTSVATALGLPKKGRHISMGMLNAIPEVEMLTPPEIAGAGSTSTFDLGGLQTGDVFETSRGNQPVFYAILQNGIQEVSQATAAMIRFERSPSSRGEMPQESPEKVSRVPQVRAEDQGALKVDNMPQGIPTVLDAGKGSPVSCLGWNIVNAGTANEDAHTAVYVSSDMPGPKDQNQVLNIRQQSPDGLKIDHFYMPPGRAAVVRSATSKASFTTGPISLISDRGLRYGVPDMPTATGLGLDNPRPAPDAIIRLLPTGASLNTTDVRRNYDSVPVDPRAGEFPTQQPQAQGTQPGN</sequence>
<keyword evidence="4 11" id="KW-0812">Transmembrane</keyword>
<feature type="compositionally biased region" description="Low complexity" evidence="10">
    <location>
        <begin position="505"/>
        <end position="518"/>
    </location>
</feature>
<evidence type="ECO:0000313" key="13">
    <source>
        <dbReference type="Proteomes" id="UP001501116"/>
    </source>
</evidence>
<evidence type="ECO:0000256" key="1">
    <source>
        <dbReference type="ARBA" id="ARBA00004162"/>
    </source>
</evidence>
<dbReference type="InterPro" id="IPR044857">
    <property type="entry name" value="T7SS_EccB_R1"/>
</dbReference>
<dbReference type="Pfam" id="PF05108">
    <property type="entry name" value="T7SS_ESX1_EccB"/>
    <property type="match status" value="1"/>
</dbReference>
<dbReference type="InterPro" id="IPR007795">
    <property type="entry name" value="T7SS_EccB"/>
</dbReference>
<evidence type="ECO:0000256" key="4">
    <source>
        <dbReference type="ARBA" id="ARBA00022692"/>
    </source>
</evidence>
<evidence type="ECO:0000256" key="8">
    <source>
        <dbReference type="ARBA" id="ARBA00022989"/>
    </source>
</evidence>
<comment type="similarity">
    <text evidence="2">Belongs to the EccB family.</text>
</comment>